<dbReference type="Proteomes" id="UP001162881">
    <property type="component" value="Unassembled WGS sequence"/>
</dbReference>
<evidence type="ECO:0000313" key="4">
    <source>
        <dbReference type="Proteomes" id="UP001162881"/>
    </source>
</evidence>
<dbReference type="EMBL" id="JALHLF010000203">
    <property type="protein sequence ID" value="MCJ2185050.1"/>
    <property type="molecule type" value="Genomic_DNA"/>
</dbReference>
<dbReference type="Gene3D" id="1.10.40.110">
    <property type="match status" value="1"/>
</dbReference>
<dbReference type="Pfam" id="PF13462">
    <property type="entry name" value="Thioredoxin_4"/>
    <property type="match status" value="1"/>
</dbReference>
<proteinExistence type="predicted"/>
<feature type="signal peptide" evidence="1">
    <location>
        <begin position="1"/>
        <end position="18"/>
    </location>
</feature>
<name>A0ABT0BJ13_9SPHN</name>
<accession>A0ABT0BJ13</accession>
<keyword evidence="1" id="KW-0732">Signal</keyword>
<gene>
    <name evidence="3" type="ORF">MTR62_20520</name>
</gene>
<dbReference type="RefSeq" id="WP_244024449.1">
    <property type="nucleotide sequence ID" value="NZ_JALHLF010000203.1"/>
</dbReference>
<evidence type="ECO:0000313" key="3">
    <source>
        <dbReference type="EMBL" id="MCJ2185050.1"/>
    </source>
</evidence>
<dbReference type="SUPFAM" id="SSF52833">
    <property type="entry name" value="Thioredoxin-like"/>
    <property type="match status" value="1"/>
</dbReference>
<keyword evidence="4" id="KW-1185">Reference proteome</keyword>
<dbReference type="Gene3D" id="3.40.30.10">
    <property type="entry name" value="Glutaredoxin"/>
    <property type="match status" value="1"/>
</dbReference>
<evidence type="ECO:0000259" key="2">
    <source>
        <dbReference type="Pfam" id="PF13462"/>
    </source>
</evidence>
<comment type="caution">
    <text evidence="3">The sequence shown here is derived from an EMBL/GenBank/DDBJ whole genome shotgun (WGS) entry which is preliminary data.</text>
</comment>
<organism evidence="3 4">
    <name type="scientific">Novosphingobium organovorum</name>
    <dbReference type="NCBI Taxonomy" id="2930092"/>
    <lineage>
        <taxon>Bacteria</taxon>
        <taxon>Pseudomonadati</taxon>
        <taxon>Pseudomonadota</taxon>
        <taxon>Alphaproteobacteria</taxon>
        <taxon>Sphingomonadales</taxon>
        <taxon>Sphingomonadaceae</taxon>
        <taxon>Novosphingobium</taxon>
    </lineage>
</organism>
<feature type="non-terminal residue" evidence="3">
    <location>
        <position position="1"/>
    </location>
</feature>
<feature type="domain" description="Thioredoxin-like fold" evidence="2">
    <location>
        <begin position="41"/>
        <end position="226"/>
    </location>
</feature>
<protein>
    <submittedName>
        <fullName evidence="3">DsbA family protein</fullName>
    </submittedName>
</protein>
<dbReference type="InterPro" id="IPR036249">
    <property type="entry name" value="Thioredoxin-like_sf"/>
</dbReference>
<reference evidence="3" key="1">
    <citation type="submission" date="2022-03" db="EMBL/GenBank/DDBJ databases">
        <title>Identification of a novel bacterium isolated from mangrove sediments.</title>
        <authorList>
            <person name="Pan X."/>
        </authorList>
    </citation>
    <scope>NUCLEOTIDE SEQUENCE</scope>
    <source>
        <strain evidence="3">B1949</strain>
    </source>
</reference>
<evidence type="ECO:0000256" key="1">
    <source>
        <dbReference type="SAM" id="SignalP"/>
    </source>
</evidence>
<feature type="chain" id="PRO_5047017771" evidence="1">
    <location>
        <begin position="19"/>
        <end position="237"/>
    </location>
</feature>
<sequence>AAGAGACLGLAAAGPLFAAAPKAAAAQKADWSQQVVVTANGSYMVGNPAAQVKVTEYVSYTCPHCAEMTKESDPVLRGKVIPQGKVALTVTNLLRNPVDLTVAMLTACGDPKGFFKRHNAFMENQEAWLGKASTIPQDKQELWYKGTYPERMRAMAADFDFYATMAPFGFSHAAVDKCFDNKAQFDKLSAQMAEAGKLGLNATPSFTLNGKVLAAHSWPELSQAITDAIMSNAAGKV</sequence>
<dbReference type="InterPro" id="IPR012336">
    <property type="entry name" value="Thioredoxin-like_fold"/>
</dbReference>